<dbReference type="STRING" id="28128.HMPREF3226_00688"/>
<dbReference type="EMBL" id="LRQG01000037">
    <property type="protein sequence ID" value="KXA42331.1"/>
    <property type="molecule type" value="Genomic_DNA"/>
</dbReference>
<sequence length="71" mass="7998">MAELHKGEIQGRPSTRPRHKTDCYWHCDCDRWGENEMPETDLSESGATATDNLKKTPATAMVAGVFNMMEL</sequence>
<proteinExistence type="predicted"/>
<protein>
    <submittedName>
        <fullName evidence="1">Uncharacterized protein</fullName>
    </submittedName>
</protein>
<evidence type="ECO:0000313" key="2">
    <source>
        <dbReference type="Proteomes" id="UP000070533"/>
    </source>
</evidence>
<accession>A0A133QHG5</accession>
<dbReference type="RefSeq" id="WP_025877333.1">
    <property type="nucleotide sequence ID" value="NZ_BAAAXP010000071.1"/>
</dbReference>
<evidence type="ECO:0000313" key="1">
    <source>
        <dbReference type="EMBL" id="KXA42331.1"/>
    </source>
</evidence>
<dbReference type="AlphaFoldDB" id="A0A133QHG5"/>
<name>A0A133QHG5_9BACT</name>
<organism evidence="1 2">
    <name type="scientific">Prevotella corporis</name>
    <dbReference type="NCBI Taxonomy" id="28128"/>
    <lineage>
        <taxon>Bacteria</taxon>
        <taxon>Pseudomonadati</taxon>
        <taxon>Bacteroidota</taxon>
        <taxon>Bacteroidia</taxon>
        <taxon>Bacteroidales</taxon>
        <taxon>Prevotellaceae</taxon>
        <taxon>Prevotella</taxon>
    </lineage>
</organism>
<gene>
    <name evidence="1" type="ORF">HMPREF3226_00688</name>
</gene>
<dbReference type="PATRIC" id="fig|28128.5.peg.695"/>
<dbReference type="Proteomes" id="UP000070533">
    <property type="component" value="Unassembled WGS sequence"/>
</dbReference>
<comment type="caution">
    <text evidence="1">The sequence shown here is derived from an EMBL/GenBank/DDBJ whole genome shotgun (WGS) entry which is preliminary data.</text>
</comment>
<keyword evidence="2" id="KW-1185">Reference proteome</keyword>
<reference evidence="2" key="1">
    <citation type="submission" date="2016-01" db="EMBL/GenBank/DDBJ databases">
        <authorList>
            <person name="Mitreva M."/>
            <person name="Pepin K.H."/>
            <person name="Mihindukulasuriya K.A."/>
            <person name="Fulton R."/>
            <person name="Fronick C."/>
            <person name="O'Laughlin M."/>
            <person name="Miner T."/>
            <person name="Herter B."/>
            <person name="Rosa B.A."/>
            <person name="Cordes M."/>
            <person name="Tomlinson C."/>
            <person name="Wollam A."/>
            <person name="Palsikar V.B."/>
            <person name="Mardis E.R."/>
            <person name="Wilson R.K."/>
        </authorList>
    </citation>
    <scope>NUCLEOTIDE SEQUENCE [LARGE SCALE GENOMIC DNA]</scope>
    <source>
        <strain evidence="2">MJR7716</strain>
    </source>
</reference>